<organism evidence="1 2">
    <name type="scientific">Mycolicibacterium murale</name>
    <dbReference type="NCBI Taxonomy" id="182220"/>
    <lineage>
        <taxon>Bacteria</taxon>
        <taxon>Bacillati</taxon>
        <taxon>Actinomycetota</taxon>
        <taxon>Actinomycetes</taxon>
        <taxon>Mycobacteriales</taxon>
        <taxon>Mycobacteriaceae</taxon>
        <taxon>Mycolicibacterium</taxon>
    </lineage>
</organism>
<sequence>MNMPAIDMIIIIGNSRNMGLRLMLRPPTVISSAIIPITATNMMIGSSFINRFPGITRGTSGGDCRLTSPPGMRGGDNRMRRMKPCLVISPPVGRALTV</sequence>
<keyword evidence="2" id="KW-1185">Reference proteome</keyword>
<gene>
    <name evidence="1" type="ORF">MMUR_18520</name>
</gene>
<accession>A0A7I9WKB3</accession>
<evidence type="ECO:0000313" key="2">
    <source>
        <dbReference type="Proteomes" id="UP000465241"/>
    </source>
</evidence>
<name>A0A7I9WKB3_9MYCO</name>
<evidence type="ECO:0000313" key="1">
    <source>
        <dbReference type="EMBL" id="GFG57716.1"/>
    </source>
</evidence>
<proteinExistence type="predicted"/>
<comment type="caution">
    <text evidence="1">The sequence shown here is derived from an EMBL/GenBank/DDBJ whole genome shotgun (WGS) entry which is preliminary data.</text>
</comment>
<dbReference type="AlphaFoldDB" id="A0A7I9WKB3"/>
<reference evidence="1 2" key="1">
    <citation type="journal article" date="2019" name="Emerg. Microbes Infect.">
        <title>Comprehensive subspecies identification of 175 nontuberculous mycobacteria species based on 7547 genomic profiles.</title>
        <authorList>
            <person name="Matsumoto Y."/>
            <person name="Kinjo T."/>
            <person name="Motooka D."/>
            <person name="Nabeya D."/>
            <person name="Jung N."/>
            <person name="Uechi K."/>
            <person name="Horii T."/>
            <person name="Iida T."/>
            <person name="Fujita J."/>
            <person name="Nakamura S."/>
        </authorList>
    </citation>
    <scope>NUCLEOTIDE SEQUENCE [LARGE SCALE GENOMIC DNA]</scope>
    <source>
        <strain evidence="1 2">JCM 13392</strain>
    </source>
</reference>
<protein>
    <submittedName>
        <fullName evidence="1">Uncharacterized protein</fullName>
    </submittedName>
</protein>
<dbReference type="EMBL" id="BLKT01000003">
    <property type="protein sequence ID" value="GFG57716.1"/>
    <property type="molecule type" value="Genomic_DNA"/>
</dbReference>
<dbReference type="Proteomes" id="UP000465241">
    <property type="component" value="Unassembled WGS sequence"/>
</dbReference>